<keyword evidence="2" id="KW-0012">Acyltransferase</keyword>
<dbReference type="EMBL" id="JARJLM010000696">
    <property type="protein sequence ID" value="MDF3839673.1"/>
    <property type="molecule type" value="Genomic_DNA"/>
</dbReference>
<dbReference type="EC" id="2.3.1.-" evidence="2"/>
<dbReference type="GO" id="GO:0016746">
    <property type="term" value="F:acyltransferase activity"/>
    <property type="evidence" value="ECO:0007669"/>
    <property type="project" value="UniProtKB-KW"/>
</dbReference>
<dbReference type="Proteomes" id="UP001216674">
    <property type="component" value="Unassembled WGS sequence"/>
</dbReference>
<name>A0ABT6B4D5_9BURK</name>
<evidence type="ECO:0000259" key="1">
    <source>
        <dbReference type="PROSITE" id="PS51186"/>
    </source>
</evidence>
<dbReference type="CDD" id="cd04301">
    <property type="entry name" value="NAT_SF"/>
    <property type="match status" value="1"/>
</dbReference>
<dbReference type="InterPro" id="IPR016181">
    <property type="entry name" value="Acyl_CoA_acyltransferase"/>
</dbReference>
<dbReference type="PROSITE" id="PS51186">
    <property type="entry name" value="GNAT"/>
    <property type="match status" value="1"/>
</dbReference>
<gene>
    <name evidence="2" type="ORF">P3W85_43070</name>
</gene>
<accession>A0ABT6B4D5</accession>
<dbReference type="RefSeq" id="WP_017228799.1">
    <property type="nucleotide sequence ID" value="NZ_JARJLM010000696.1"/>
</dbReference>
<evidence type="ECO:0000313" key="3">
    <source>
        <dbReference type="Proteomes" id="UP001216674"/>
    </source>
</evidence>
<dbReference type="Pfam" id="PF13508">
    <property type="entry name" value="Acetyltransf_7"/>
    <property type="match status" value="1"/>
</dbReference>
<proteinExistence type="predicted"/>
<sequence length="179" mass="19456">MSEYILRPMRPTDLPAVLEIQARCYRDILLESGAALASRLALSPATCWVAAHADRDEALAAYLFTHMWPQDSLPPLDGVLERHWDRDGEPAALTWFVHDMAVAPDGQGKGLAQSLYQAARLAALATGLDSSRLIAVQSAAAWWRRLGYENLVPVGAALSAKLSAYGDDAVLMCRTLQPA</sequence>
<protein>
    <submittedName>
        <fullName evidence="2">GNAT family N-acetyltransferase</fullName>
        <ecNumber evidence="2">2.3.1.-</ecNumber>
    </submittedName>
</protein>
<organism evidence="2 3">
    <name type="scientific">Cupriavidus basilensis</name>
    <dbReference type="NCBI Taxonomy" id="68895"/>
    <lineage>
        <taxon>Bacteria</taxon>
        <taxon>Pseudomonadati</taxon>
        <taxon>Pseudomonadota</taxon>
        <taxon>Betaproteobacteria</taxon>
        <taxon>Burkholderiales</taxon>
        <taxon>Burkholderiaceae</taxon>
        <taxon>Cupriavidus</taxon>
    </lineage>
</organism>
<evidence type="ECO:0000313" key="2">
    <source>
        <dbReference type="EMBL" id="MDF3839673.1"/>
    </source>
</evidence>
<comment type="caution">
    <text evidence="2">The sequence shown here is derived from an EMBL/GenBank/DDBJ whole genome shotgun (WGS) entry which is preliminary data.</text>
</comment>
<keyword evidence="3" id="KW-1185">Reference proteome</keyword>
<dbReference type="Gene3D" id="3.40.630.30">
    <property type="match status" value="1"/>
</dbReference>
<keyword evidence="2" id="KW-0808">Transferase</keyword>
<dbReference type="InterPro" id="IPR000182">
    <property type="entry name" value="GNAT_dom"/>
</dbReference>
<dbReference type="SUPFAM" id="SSF55729">
    <property type="entry name" value="Acyl-CoA N-acyltransferases (Nat)"/>
    <property type="match status" value="1"/>
</dbReference>
<reference evidence="2 3" key="1">
    <citation type="submission" date="2023-03" db="EMBL/GenBank/DDBJ databases">
        <title>Draft assemblies of triclosan tolerant bacteria isolated from returned activated sludge.</title>
        <authorList>
            <person name="Van Hamelsveld S."/>
        </authorList>
    </citation>
    <scope>NUCLEOTIDE SEQUENCE [LARGE SCALE GENOMIC DNA]</scope>
    <source>
        <strain evidence="2 3">GW210010_S58</strain>
    </source>
</reference>
<feature type="domain" description="N-acetyltransferase" evidence="1">
    <location>
        <begin position="4"/>
        <end position="177"/>
    </location>
</feature>